<dbReference type="GO" id="GO:0006518">
    <property type="term" value="P:peptide metabolic process"/>
    <property type="evidence" value="ECO:0007669"/>
    <property type="project" value="UniProtKB-ARBA"/>
</dbReference>
<reference evidence="10 11" key="1">
    <citation type="submission" date="2015-11" db="EMBL/GenBank/DDBJ databases">
        <title>Bacillus caseinolyticus sp nov.</title>
        <authorList>
            <person name="Dastager S.G."/>
            <person name="Mawlankar R."/>
        </authorList>
    </citation>
    <scope>NUCLEOTIDE SEQUENCE [LARGE SCALE GENOMIC DNA]</scope>
    <source>
        <strain evidence="10 11">SGD-V-76</strain>
    </source>
</reference>
<dbReference type="Pfam" id="PF02746">
    <property type="entry name" value="MR_MLE_N"/>
    <property type="match status" value="1"/>
</dbReference>
<feature type="binding site" evidence="6">
    <location>
        <position position="24"/>
    </location>
    <ligand>
        <name>substrate</name>
    </ligand>
</feature>
<dbReference type="EMBL" id="LNQP01000043">
    <property type="protein sequence ID" value="KSU87473.1"/>
    <property type="molecule type" value="Genomic_DNA"/>
</dbReference>
<feature type="binding site" evidence="6">
    <location>
        <position position="294"/>
    </location>
    <ligand>
        <name>substrate</name>
    </ligand>
</feature>
<dbReference type="Pfam" id="PF13378">
    <property type="entry name" value="MR_MLE_C"/>
    <property type="match status" value="1"/>
</dbReference>
<dbReference type="SFLD" id="SFLDF00009">
    <property type="entry name" value="o-succinylbenzoate_synthase"/>
    <property type="match status" value="1"/>
</dbReference>
<dbReference type="PANTHER" id="PTHR48073:SF2">
    <property type="entry name" value="O-SUCCINYLBENZOATE SYNTHASE"/>
    <property type="match status" value="1"/>
</dbReference>
<evidence type="ECO:0000256" key="3">
    <source>
        <dbReference type="ARBA" id="ARBA00022842"/>
    </source>
</evidence>
<accession>A0A0V8JKD3</accession>
<feature type="binding site" evidence="7">
    <location>
        <position position="217"/>
    </location>
    <ligand>
        <name>Mg(2+)</name>
        <dbReference type="ChEBI" id="CHEBI:18420"/>
    </ligand>
</feature>
<dbReference type="InterPro" id="IPR013341">
    <property type="entry name" value="Mandelate_racemase_N_dom"/>
</dbReference>
<dbReference type="InterPro" id="IPR029065">
    <property type="entry name" value="Enolase_C-like"/>
</dbReference>
<dbReference type="Proteomes" id="UP000053681">
    <property type="component" value="Unassembled WGS sequence"/>
</dbReference>
<dbReference type="InterPro" id="IPR036849">
    <property type="entry name" value="Enolase-like_C_sf"/>
</dbReference>
<proteinExistence type="inferred from homology"/>
<dbReference type="EC" id="5.1.1.-" evidence="8"/>
<dbReference type="SUPFAM" id="SSF54826">
    <property type="entry name" value="Enolase N-terminal domain-like"/>
    <property type="match status" value="1"/>
</dbReference>
<sequence>MIIKNLEVKHETIPLKVPFKTALRTATEIESVEVIITLENGITGRGAAAPTYVITGDSLESILAALKGPIKAAIIGRDVKEFQLLLQSVQSCCVGNTSAKAAADIALHDAYSRLIEVPLHTYLGGKKTLSTCMTIGVDTPEKMTKAAKSAVADGFQVLKIKVGANPELDIERIQKIHEAIPSYIKLRLDANQGWRAKQAVQIIHEMESRNFNIEFIEQPVPSYDLDGLKFVTNRVSTLIMADESLFSVKDALKLVAGRYVDLLNIKLMKCGGINEAWKIASIAEANGVGCMIGSMMEPCFSVGAAAHFAAAHPNIHYFDLDAPLWLDGDLDVLTYHRDQVILSALPGVGDVQTTFQGIKKDAT</sequence>
<feature type="binding site" evidence="6">
    <location>
        <position position="159"/>
    </location>
    <ligand>
        <name>substrate</name>
    </ligand>
</feature>
<comment type="caution">
    <text evidence="10">The sequence shown here is derived from an EMBL/GenBank/DDBJ whole genome shotgun (WGS) entry which is preliminary data.</text>
</comment>
<evidence type="ECO:0000256" key="4">
    <source>
        <dbReference type="ARBA" id="ARBA00023235"/>
    </source>
</evidence>
<name>A0A0V8JKD3_9BACI</name>
<keyword evidence="3 7" id="KW-0460">Magnesium</keyword>
<dbReference type="RefSeq" id="WP_062686907.1">
    <property type="nucleotide sequence ID" value="NZ_KQ758658.1"/>
</dbReference>
<dbReference type="Gene3D" id="3.20.20.120">
    <property type="entry name" value="Enolase-like C-terminal domain"/>
    <property type="match status" value="1"/>
</dbReference>
<keyword evidence="11" id="KW-1185">Reference proteome</keyword>
<evidence type="ECO:0000259" key="9">
    <source>
        <dbReference type="SMART" id="SM00922"/>
    </source>
</evidence>
<dbReference type="SFLD" id="SFLDS00001">
    <property type="entry name" value="Enolase"/>
    <property type="match status" value="1"/>
</dbReference>
<evidence type="ECO:0000256" key="1">
    <source>
        <dbReference type="ARBA" id="ARBA00008031"/>
    </source>
</evidence>
<feature type="active site" description="Proton acceptor; specific for (S)-substrate epimerization" evidence="5">
    <location>
        <position position="266"/>
    </location>
</feature>
<evidence type="ECO:0000313" key="10">
    <source>
        <dbReference type="EMBL" id="KSU87473.1"/>
    </source>
</evidence>
<dbReference type="FunFam" id="3.30.390.10:FF:000009">
    <property type="entry name" value="Hydrophobic dipeptide epimerase"/>
    <property type="match status" value="1"/>
</dbReference>
<feature type="binding site" evidence="6">
    <location>
        <position position="321"/>
    </location>
    <ligand>
        <name>substrate</name>
    </ligand>
</feature>
<dbReference type="InterPro" id="IPR013342">
    <property type="entry name" value="Mandelate_racemase_C"/>
</dbReference>
<comment type="similarity">
    <text evidence="1 8">Belongs to the mandelate racemase/muconate lactonizing enzyme family.</text>
</comment>
<feature type="binding site" evidence="6">
    <location>
        <position position="134"/>
    </location>
    <ligand>
        <name>substrate</name>
    </ligand>
</feature>
<evidence type="ECO:0000256" key="8">
    <source>
        <dbReference type="RuleBase" id="RU366006"/>
    </source>
</evidence>
<dbReference type="InterPro" id="IPR029017">
    <property type="entry name" value="Enolase-like_N"/>
</dbReference>
<feature type="binding site" evidence="7">
    <location>
        <position position="189"/>
    </location>
    <ligand>
        <name>Mg(2+)</name>
        <dbReference type="ChEBI" id="CHEBI:18420"/>
    </ligand>
</feature>
<dbReference type="Gene3D" id="3.30.390.10">
    <property type="entry name" value="Enolase-like, N-terminal domain"/>
    <property type="match status" value="1"/>
</dbReference>
<dbReference type="InterPro" id="IPR034603">
    <property type="entry name" value="Dipeptide_epimerase"/>
</dbReference>
<feature type="binding site" evidence="7">
    <location>
        <position position="242"/>
    </location>
    <ligand>
        <name>Mg(2+)</name>
        <dbReference type="ChEBI" id="CHEBI:18420"/>
    </ligand>
</feature>
<dbReference type="CDD" id="cd03319">
    <property type="entry name" value="L-Ala-DL-Glu_epimerase"/>
    <property type="match status" value="1"/>
</dbReference>
<feature type="domain" description="Mandelate racemase/muconate lactonizing enzyme C-terminal" evidence="9">
    <location>
        <begin position="140"/>
        <end position="238"/>
    </location>
</feature>
<evidence type="ECO:0000256" key="2">
    <source>
        <dbReference type="ARBA" id="ARBA00022723"/>
    </source>
</evidence>
<dbReference type="GO" id="GO:0016855">
    <property type="term" value="F:racemase and epimerase activity, acting on amino acids and derivatives"/>
    <property type="evidence" value="ECO:0007669"/>
    <property type="project" value="UniProtKB-UniRule"/>
</dbReference>
<organism evidence="10 11">
    <name type="scientific">Priestia veravalensis</name>
    <dbReference type="NCBI Taxonomy" id="1414648"/>
    <lineage>
        <taxon>Bacteria</taxon>
        <taxon>Bacillati</taxon>
        <taxon>Bacillota</taxon>
        <taxon>Bacilli</taxon>
        <taxon>Bacillales</taxon>
        <taxon>Bacillaceae</taxon>
        <taxon>Priestia</taxon>
    </lineage>
</organism>
<dbReference type="PANTHER" id="PTHR48073">
    <property type="entry name" value="O-SUCCINYLBENZOATE SYNTHASE-RELATED"/>
    <property type="match status" value="1"/>
</dbReference>
<evidence type="ECO:0000313" key="11">
    <source>
        <dbReference type="Proteomes" id="UP000053681"/>
    </source>
</evidence>
<feature type="active site" description="Proton acceptor; specific for (R)-substrate epimerization" evidence="5">
    <location>
        <position position="161"/>
    </location>
</feature>
<dbReference type="GO" id="GO:0000287">
    <property type="term" value="F:magnesium ion binding"/>
    <property type="evidence" value="ECO:0007669"/>
    <property type="project" value="UniProtKB-ARBA"/>
</dbReference>
<comment type="cofactor">
    <cofactor evidence="7 8">
        <name>Mg(2+)</name>
        <dbReference type="ChEBI" id="CHEBI:18420"/>
    </cofactor>
    <text evidence="7 8">Binds 1 Mg(2+) ion per subunit.</text>
</comment>
<dbReference type="AlphaFoldDB" id="A0A0V8JKD3"/>
<feature type="binding site" evidence="6">
    <location>
        <position position="296"/>
    </location>
    <ligand>
        <name>substrate</name>
    </ligand>
</feature>
<gene>
    <name evidence="10" type="ORF">AS180_13045</name>
</gene>
<protein>
    <recommendedName>
        <fullName evidence="8">Dipeptide epimerase</fullName>
        <ecNumber evidence="8">5.1.1.-</ecNumber>
    </recommendedName>
</protein>
<feature type="binding site" evidence="6">
    <location>
        <position position="319"/>
    </location>
    <ligand>
        <name>substrate</name>
    </ligand>
</feature>
<dbReference type="SFLD" id="SFLDG00180">
    <property type="entry name" value="muconate_cycloisomerase"/>
    <property type="match status" value="1"/>
</dbReference>
<evidence type="ECO:0000256" key="5">
    <source>
        <dbReference type="PIRSR" id="PIRSR634603-1"/>
    </source>
</evidence>
<keyword evidence="2 7" id="KW-0479">Metal-binding</keyword>
<dbReference type="SMART" id="SM00922">
    <property type="entry name" value="MR_MLE"/>
    <property type="match status" value="1"/>
</dbReference>
<dbReference type="SUPFAM" id="SSF51604">
    <property type="entry name" value="Enolase C-terminal domain-like"/>
    <property type="match status" value="1"/>
</dbReference>
<evidence type="ECO:0000256" key="6">
    <source>
        <dbReference type="PIRSR" id="PIRSR634603-2"/>
    </source>
</evidence>
<evidence type="ECO:0000256" key="7">
    <source>
        <dbReference type="PIRSR" id="PIRSR634603-3"/>
    </source>
</evidence>
<keyword evidence="4 8" id="KW-0413">Isomerase</keyword>